<accession>A0A6J7X1E1</accession>
<gene>
    <name evidence="1" type="ORF">UFOVP361_10</name>
</gene>
<dbReference type="SUPFAM" id="SSF53335">
    <property type="entry name" value="S-adenosyl-L-methionine-dependent methyltransferases"/>
    <property type="match status" value="1"/>
</dbReference>
<dbReference type="EMBL" id="LR798301">
    <property type="protein sequence ID" value="CAB5222184.1"/>
    <property type="molecule type" value="Genomic_DNA"/>
</dbReference>
<dbReference type="InterPro" id="IPR029063">
    <property type="entry name" value="SAM-dependent_MTases_sf"/>
</dbReference>
<evidence type="ECO:0000313" key="1">
    <source>
        <dbReference type="EMBL" id="CAB5222184.1"/>
    </source>
</evidence>
<proteinExistence type="predicted"/>
<reference evidence="1" key="1">
    <citation type="submission" date="2020-05" db="EMBL/GenBank/DDBJ databases">
        <authorList>
            <person name="Chiriac C."/>
            <person name="Salcher M."/>
            <person name="Ghai R."/>
            <person name="Kavagutti S V."/>
        </authorList>
    </citation>
    <scope>NUCLEOTIDE SEQUENCE</scope>
</reference>
<sequence>MEDKFNRANLADLFSHTQSYIDSFPGKYYKYTSEILANHTKAIPFDRRNVATGGVDMSIFPWEMFADTDEKVLKSYSITQVFQDLLYKLKNPKTVLFCSAAYSSTNIIQQCENPEITVTVLNSVSLDHFEKCVKTVNNRFSNIEYAVLSMNDLLAGNSNKFDMIEIWGNQLDTSFADVNVYTSLLNKGGILLINDTSDWAFLYDNDTQAHPMYDLHEQLNADESVFVYHIPVHYGFSVVVKK</sequence>
<organism evidence="1">
    <name type="scientific">uncultured Caudovirales phage</name>
    <dbReference type="NCBI Taxonomy" id="2100421"/>
    <lineage>
        <taxon>Viruses</taxon>
        <taxon>Duplodnaviria</taxon>
        <taxon>Heunggongvirae</taxon>
        <taxon>Uroviricota</taxon>
        <taxon>Caudoviricetes</taxon>
        <taxon>Peduoviridae</taxon>
        <taxon>Maltschvirus</taxon>
        <taxon>Maltschvirus maltsch</taxon>
    </lineage>
</organism>
<protein>
    <submittedName>
        <fullName evidence="1">Uncharacterized protein</fullName>
    </submittedName>
</protein>
<name>A0A6J7X1E1_9CAUD</name>
<dbReference type="Gene3D" id="3.40.50.150">
    <property type="entry name" value="Vaccinia Virus protein VP39"/>
    <property type="match status" value="1"/>
</dbReference>